<evidence type="ECO:0000313" key="1">
    <source>
        <dbReference type="EMBL" id="PQA59677.1"/>
    </source>
</evidence>
<name>A0A2S7IPN2_9BACT</name>
<protein>
    <submittedName>
        <fullName evidence="1">Uncharacterized protein</fullName>
    </submittedName>
</protein>
<evidence type="ECO:0000313" key="2">
    <source>
        <dbReference type="Proteomes" id="UP000239590"/>
    </source>
</evidence>
<reference evidence="2" key="1">
    <citation type="submission" date="2018-02" db="EMBL/GenBank/DDBJ databases">
        <title>Genome sequencing of Solimonas sp. HR-BB.</title>
        <authorList>
            <person name="Lee Y."/>
            <person name="Jeon C.O."/>
        </authorList>
    </citation>
    <scope>NUCLEOTIDE SEQUENCE [LARGE SCALE GENOMIC DNA]</scope>
    <source>
        <strain evidence="2">HR-U</strain>
    </source>
</reference>
<keyword evidence="2" id="KW-1185">Reference proteome</keyword>
<accession>A0A2S7IPN2</accession>
<dbReference type="AlphaFoldDB" id="A0A2S7IPN2"/>
<proteinExistence type="predicted"/>
<gene>
    <name evidence="1" type="ORF">C5O19_08600</name>
</gene>
<dbReference type="Proteomes" id="UP000239590">
    <property type="component" value="Unassembled WGS sequence"/>
</dbReference>
<dbReference type="RefSeq" id="WP_104711351.1">
    <property type="nucleotide sequence ID" value="NZ_PTRA01000001.1"/>
</dbReference>
<sequence>MKLELRDSLRGGVDKTIKQICWVNFDDGLEKGAEPSEQVLISFEDSEVLLVIEDALDGERIDVCLEKTLMVNKAKELTVPGRCKVCEVSGSEMEYQLIGKKVDQILYSKDRKEFVINSQTISGNLDKCVGIQILCGSLRWMIFNNGVGIYSGINAPYVPCFEETYEWFNTV</sequence>
<dbReference type="EMBL" id="PTRA01000001">
    <property type="protein sequence ID" value="PQA59677.1"/>
    <property type="molecule type" value="Genomic_DNA"/>
</dbReference>
<organism evidence="1 2">
    <name type="scientific">Siphonobacter curvatus</name>
    <dbReference type="NCBI Taxonomy" id="2094562"/>
    <lineage>
        <taxon>Bacteria</taxon>
        <taxon>Pseudomonadati</taxon>
        <taxon>Bacteroidota</taxon>
        <taxon>Cytophagia</taxon>
        <taxon>Cytophagales</taxon>
        <taxon>Cytophagaceae</taxon>
        <taxon>Siphonobacter</taxon>
    </lineage>
</organism>
<comment type="caution">
    <text evidence="1">The sequence shown here is derived from an EMBL/GenBank/DDBJ whole genome shotgun (WGS) entry which is preliminary data.</text>
</comment>